<dbReference type="InterPro" id="IPR002110">
    <property type="entry name" value="Ankyrin_rpt"/>
</dbReference>
<dbReference type="InterPro" id="IPR036770">
    <property type="entry name" value="Ankyrin_rpt-contain_sf"/>
</dbReference>
<gene>
    <name evidence="4" type="ORF">WBAD_0962</name>
</gene>
<keyword evidence="2 3" id="KW-0040">ANK repeat</keyword>
<keyword evidence="1" id="KW-0677">Repeat</keyword>
<dbReference type="SUPFAM" id="SSF48403">
    <property type="entry name" value="Ankyrin repeat"/>
    <property type="match status" value="1"/>
</dbReference>
<evidence type="ECO:0000256" key="1">
    <source>
        <dbReference type="ARBA" id="ARBA00022737"/>
    </source>
</evidence>
<dbReference type="PANTHER" id="PTHR24171">
    <property type="entry name" value="ANKYRIN REPEAT DOMAIN-CONTAINING PROTEIN 39-RELATED"/>
    <property type="match status" value="1"/>
</dbReference>
<reference evidence="4" key="1">
    <citation type="submission" date="2018-04" db="EMBL/GenBank/DDBJ databases">
        <authorList>
            <person name="Go L.Y."/>
            <person name="Mitchell J.A."/>
        </authorList>
    </citation>
    <scope>NUCLEOTIDE SEQUENCE</scope>
    <source>
        <strain evidence="4">WBAD</strain>
    </source>
</reference>
<evidence type="ECO:0000256" key="2">
    <source>
        <dbReference type="ARBA" id="ARBA00023043"/>
    </source>
</evidence>
<proteinExistence type="predicted"/>
<dbReference type="Gene3D" id="1.25.40.20">
    <property type="entry name" value="Ankyrin repeat-containing domain"/>
    <property type="match status" value="2"/>
</dbReference>
<feature type="repeat" description="ANK" evidence="3">
    <location>
        <begin position="89"/>
        <end position="121"/>
    </location>
</feature>
<protein>
    <submittedName>
        <fullName evidence="4">Uncharacterized protein</fullName>
    </submittedName>
</protein>
<evidence type="ECO:0000313" key="4">
    <source>
        <dbReference type="EMBL" id="SPP33360.1"/>
    </source>
</evidence>
<feature type="repeat" description="ANK" evidence="3">
    <location>
        <begin position="55"/>
        <end position="87"/>
    </location>
</feature>
<sequence length="162" mass="18168">MLKLGKFNKSAKELLENSYENIYERDRTALHYAVDAKTVRLLIEKGVNVNAADVKGYTALHLAVTEKRLEIVRELIKSGANVNAEEYGSKCTPLHLACMMGKVEIVKELVEAGGEIEQADKFGMTAMDYAKTSKEVTEILKKEIDRIEKLFERQSGKPFTIG</sequence>
<dbReference type="SMART" id="SM00248">
    <property type="entry name" value="ANK"/>
    <property type="match status" value="3"/>
</dbReference>
<name>A0A3B0IWF8_9RICK</name>
<evidence type="ECO:0000256" key="3">
    <source>
        <dbReference type="PROSITE-ProRule" id="PRU00023"/>
    </source>
</evidence>
<accession>A0A3B0IWF8</accession>
<dbReference type="EMBL" id="OUNE01000171">
    <property type="protein sequence ID" value="SPP33360.1"/>
    <property type="molecule type" value="Genomic_DNA"/>
</dbReference>
<organism evidence="4">
    <name type="scientific">Wolbachia endosymbiont of Aleurodicus dispersus</name>
    <dbReference type="NCBI Taxonomy" id="1288877"/>
    <lineage>
        <taxon>Bacteria</taxon>
        <taxon>Pseudomonadati</taxon>
        <taxon>Pseudomonadota</taxon>
        <taxon>Alphaproteobacteria</taxon>
        <taxon>Rickettsiales</taxon>
        <taxon>Anaplasmataceae</taxon>
        <taxon>Wolbachieae</taxon>
        <taxon>Wolbachia</taxon>
    </lineage>
</organism>
<dbReference type="AlphaFoldDB" id="A0A3B0IWF8"/>
<dbReference type="PROSITE" id="PS50088">
    <property type="entry name" value="ANK_REPEAT"/>
    <property type="match status" value="2"/>
</dbReference>
<dbReference type="Pfam" id="PF12796">
    <property type="entry name" value="Ank_2"/>
    <property type="match status" value="2"/>
</dbReference>
<dbReference type="PROSITE" id="PS50297">
    <property type="entry name" value="ANK_REP_REGION"/>
    <property type="match status" value="2"/>
</dbReference>